<feature type="signal peptide" evidence="1">
    <location>
        <begin position="1"/>
        <end position="22"/>
    </location>
</feature>
<reference evidence="2" key="1">
    <citation type="submission" date="2022-05" db="EMBL/GenBank/DDBJ databases">
        <authorList>
            <person name="Pankratov T."/>
        </authorList>
    </citation>
    <scope>NUCLEOTIDE SEQUENCE</scope>
    <source>
        <strain evidence="2">BP6-180914</strain>
    </source>
</reference>
<accession>A0AA41YQY4</accession>
<evidence type="ECO:0000313" key="3">
    <source>
        <dbReference type="Proteomes" id="UP001165667"/>
    </source>
</evidence>
<organism evidence="2 3">
    <name type="scientific">Lichenifustis flavocetrariae</name>
    <dbReference type="NCBI Taxonomy" id="2949735"/>
    <lineage>
        <taxon>Bacteria</taxon>
        <taxon>Pseudomonadati</taxon>
        <taxon>Pseudomonadota</taxon>
        <taxon>Alphaproteobacteria</taxon>
        <taxon>Hyphomicrobiales</taxon>
        <taxon>Lichenihabitantaceae</taxon>
        <taxon>Lichenifustis</taxon>
    </lineage>
</organism>
<keyword evidence="3" id="KW-1185">Reference proteome</keyword>
<name>A0AA41YQY4_9HYPH</name>
<evidence type="ECO:0000313" key="2">
    <source>
        <dbReference type="EMBL" id="MCW6506519.1"/>
    </source>
</evidence>
<gene>
    <name evidence="2" type="ORF">M8523_00605</name>
</gene>
<proteinExistence type="predicted"/>
<dbReference type="RefSeq" id="WP_282582881.1">
    <property type="nucleotide sequence ID" value="NZ_JAMOIM010000001.1"/>
</dbReference>
<dbReference type="EMBL" id="JAMOIM010000001">
    <property type="protein sequence ID" value="MCW6506519.1"/>
    <property type="molecule type" value="Genomic_DNA"/>
</dbReference>
<feature type="chain" id="PRO_5041242748" evidence="1">
    <location>
        <begin position="23"/>
        <end position="263"/>
    </location>
</feature>
<evidence type="ECO:0000256" key="1">
    <source>
        <dbReference type="SAM" id="SignalP"/>
    </source>
</evidence>
<sequence length="263" mass="27854">MRTRFLAAFGVGLTLAALPVMAQAQDMSGYDEESTLPPVSGTLHLRPDAYGYDGHGMDERRGWQRRRFVRAEDPRVFAGSQWRGGEAAYQQSAVQGYAPRYRQAYVPATRWATSGTGLVGLIGNSGNPFAGGGTGWGTADSATSGPGYATGGGLAGWATERPLRAVYGEPDVMAGAYQQAGYGAAPQLGYYSSGAPSTMPYYSSGSSAGAYGSPGGLPAYRSGSYGAGPRVIVLRRHAVVYRGCTCGPRIVRVGHRRRHLVWR</sequence>
<dbReference type="AlphaFoldDB" id="A0AA41YQY4"/>
<protein>
    <submittedName>
        <fullName evidence="2">Uncharacterized protein</fullName>
    </submittedName>
</protein>
<dbReference type="Proteomes" id="UP001165667">
    <property type="component" value="Unassembled WGS sequence"/>
</dbReference>
<comment type="caution">
    <text evidence="2">The sequence shown here is derived from an EMBL/GenBank/DDBJ whole genome shotgun (WGS) entry which is preliminary data.</text>
</comment>
<keyword evidence="1" id="KW-0732">Signal</keyword>